<dbReference type="Proteomes" id="UP000620104">
    <property type="component" value="Unassembled WGS sequence"/>
</dbReference>
<protein>
    <recommendedName>
        <fullName evidence="2">Protein CPL1-like domain-containing protein</fullName>
    </recommendedName>
</protein>
<evidence type="ECO:0000313" key="4">
    <source>
        <dbReference type="Proteomes" id="UP000620104"/>
    </source>
</evidence>
<proteinExistence type="predicted"/>
<dbReference type="InterPro" id="IPR038955">
    <property type="entry name" value="PriA/CPL1_fungi"/>
</dbReference>
<reference evidence="3" key="1">
    <citation type="submission" date="2020-07" db="EMBL/GenBank/DDBJ databases">
        <title>Draft Genome Sequence of a Deep-Sea Yeast, Naganishia (Cryptococcus) liquefaciens strain N6.</title>
        <authorList>
            <person name="Han Y.W."/>
            <person name="Kajitani R."/>
            <person name="Morimoto H."/>
            <person name="Parhat M."/>
            <person name="Tsubouchi H."/>
            <person name="Bakenova O."/>
            <person name="Ogata M."/>
            <person name="Argunhan B."/>
            <person name="Aoki R."/>
            <person name="Kajiwara S."/>
            <person name="Itoh T."/>
            <person name="Iwasaki H."/>
        </authorList>
    </citation>
    <scope>NUCLEOTIDE SEQUENCE</scope>
    <source>
        <strain evidence="3">N6</strain>
    </source>
</reference>
<feature type="domain" description="Protein CPL1-like" evidence="2">
    <location>
        <begin position="222"/>
        <end position="281"/>
    </location>
</feature>
<dbReference type="AlphaFoldDB" id="A0A8H3TXL5"/>
<sequence>MSVALNADSRDGTGSSPASGRHSRARSQKAISQQSRAFERSLKADGCQTVAIQVPAEGLGSKNALLTLIPSICLCIQNGVLTPNSLSDLEGAVFNSKKFRTAEAYFGREDMVVEASINMAQTELAKSALTCDYAENLVPSCAKHSTTSYQYSGHMCYASVAVEPELEFGESISSHVPAEKPKTEKPSRRGLQAKNKFCTSGLTACEMSGISLQDGRSPKSLACIDTQSDIEACGGCPFAGSASVQGDDCTEMQGVDEVICNRGRCEALSCMRGFTLSGTECIETGYTPFWSRRQYA</sequence>
<dbReference type="PANTHER" id="PTHR35192:SF2">
    <property type="entry name" value="APPLE DOMAIN-CONTAINING PROTEIN"/>
    <property type="match status" value="1"/>
</dbReference>
<gene>
    <name evidence="3" type="ORF">NliqN6_5100</name>
</gene>
<dbReference type="InterPro" id="IPR048661">
    <property type="entry name" value="CPL1-like"/>
</dbReference>
<keyword evidence="4" id="KW-1185">Reference proteome</keyword>
<evidence type="ECO:0000259" key="2">
    <source>
        <dbReference type="Pfam" id="PF21671"/>
    </source>
</evidence>
<dbReference type="Pfam" id="PF21671">
    <property type="entry name" value="CPL1-like"/>
    <property type="match status" value="1"/>
</dbReference>
<organism evidence="3 4">
    <name type="scientific">Naganishia liquefaciens</name>
    <dbReference type="NCBI Taxonomy" id="104408"/>
    <lineage>
        <taxon>Eukaryota</taxon>
        <taxon>Fungi</taxon>
        <taxon>Dikarya</taxon>
        <taxon>Basidiomycota</taxon>
        <taxon>Agaricomycotina</taxon>
        <taxon>Tremellomycetes</taxon>
        <taxon>Filobasidiales</taxon>
        <taxon>Filobasidiaceae</taxon>
        <taxon>Naganishia</taxon>
    </lineage>
</organism>
<evidence type="ECO:0000313" key="3">
    <source>
        <dbReference type="EMBL" id="GHJ88698.1"/>
    </source>
</evidence>
<name>A0A8H3TXL5_9TREE</name>
<evidence type="ECO:0000256" key="1">
    <source>
        <dbReference type="SAM" id="MobiDB-lite"/>
    </source>
</evidence>
<dbReference type="PANTHER" id="PTHR35192">
    <property type="entry name" value="PROTEIN, PUTATIVE-RELATED"/>
    <property type="match status" value="1"/>
</dbReference>
<accession>A0A8H3TXL5</accession>
<dbReference type="EMBL" id="BLZA01000030">
    <property type="protein sequence ID" value="GHJ88698.1"/>
    <property type="molecule type" value="Genomic_DNA"/>
</dbReference>
<dbReference type="OrthoDB" id="2564135at2759"/>
<comment type="caution">
    <text evidence="3">The sequence shown here is derived from an EMBL/GenBank/DDBJ whole genome shotgun (WGS) entry which is preliminary data.</text>
</comment>
<feature type="region of interest" description="Disordered" evidence="1">
    <location>
        <begin position="1"/>
        <end position="32"/>
    </location>
</feature>